<dbReference type="InterPro" id="IPR027417">
    <property type="entry name" value="P-loop_NTPase"/>
</dbReference>
<protein>
    <submittedName>
        <fullName evidence="9">Cobalamin synthesis protein P47K</fullName>
    </submittedName>
</protein>
<comment type="catalytic activity">
    <reaction evidence="6">
        <text>GTP + H2O = GDP + phosphate + H(+)</text>
        <dbReference type="Rhea" id="RHEA:19669"/>
        <dbReference type="ChEBI" id="CHEBI:15377"/>
        <dbReference type="ChEBI" id="CHEBI:15378"/>
        <dbReference type="ChEBI" id="CHEBI:37565"/>
        <dbReference type="ChEBI" id="CHEBI:43474"/>
        <dbReference type="ChEBI" id="CHEBI:58189"/>
    </reaction>
    <physiologicalReaction direction="left-to-right" evidence="6">
        <dbReference type="Rhea" id="RHEA:19670"/>
    </physiologicalReaction>
</comment>
<dbReference type="RefSeq" id="WP_244206679.1">
    <property type="nucleotide sequence ID" value="NZ_FCOE02000016.1"/>
</dbReference>
<dbReference type="Pfam" id="PF02492">
    <property type="entry name" value="cobW"/>
    <property type="match status" value="1"/>
</dbReference>
<evidence type="ECO:0000256" key="2">
    <source>
        <dbReference type="ARBA" id="ARBA00022801"/>
    </source>
</evidence>
<dbReference type="SUPFAM" id="SSF90002">
    <property type="entry name" value="Hypothetical protein YjiA, C-terminal domain"/>
    <property type="match status" value="1"/>
</dbReference>
<dbReference type="InterPro" id="IPR036627">
    <property type="entry name" value="CobW-likC_sf"/>
</dbReference>
<dbReference type="EMBL" id="FCOE02000016">
    <property type="protein sequence ID" value="SAK77328.1"/>
    <property type="molecule type" value="Genomic_DNA"/>
</dbReference>
<evidence type="ECO:0000313" key="9">
    <source>
        <dbReference type="EMBL" id="SAK77328.1"/>
    </source>
</evidence>
<accession>A0A158C4S1</accession>
<evidence type="ECO:0000256" key="5">
    <source>
        <dbReference type="ARBA" id="ARBA00045658"/>
    </source>
</evidence>
<dbReference type="Pfam" id="PF07683">
    <property type="entry name" value="CobW_C"/>
    <property type="match status" value="1"/>
</dbReference>
<name>A0A158C4S1_9BURK</name>
<evidence type="ECO:0000256" key="3">
    <source>
        <dbReference type="ARBA" id="ARBA00023186"/>
    </source>
</evidence>
<dbReference type="Proteomes" id="UP000054911">
    <property type="component" value="Unassembled WGS sequence"/>
</dbReference>
<keyword evidence="10" id="KW-1185">Reference proteome</keyword>
<evidence type="ECO:0000313" key="10">
    <source>
        <dbReference type="Proteomes" id="UP000054911"/>
    </source>
</evidence>
<evidence type="ECO:0000256" key="1">
    <source>
        <dbReference type="ARBA" id="ARBA00022741"/>
    </source>
</evidence>
<evidence type="ECO:0000259" key="8">
    <source>
        <dbReference type="SMART" id="SM00833"/>
    </source>
</evidence>
<organism evidence="9 10">
    <name type="scientific">Caballeronia pedi</name>
    <dbReference type="NCBI Taxonomy" id="1777141"/>
    <lineage>
        <taxon>Bacteria</taxon>
        <taxon>Pseudomonadati</taxon>
        <taxon>Pseudomonadota</taxon>
        <taxon>Betaproteobacteria</taxon>
        <taxon>Burkholderiales</taxon>
        <taxon>Burkholderiaceae</taxon>
        <taxon>Caballeronia</taxon>
    </lineage>
</organism>
<evidence type="ECO:0000256" key="6">
    <source>
        <dbReference type="ARBA" id="ARBA00049117"/>
    </source>
</evidence>
<feature type="region of interest" description="Disordered" evidence="7">
    <location>
        <begin position="300"/>
        <end position="322"/>
    </location>
</feature>
<dbReference type="Gene3D" id="3.30.1220.10">
    <property type="entry name" value="CobW-like, C-terminal domain"/>
    <property type="match status" value="1"/>
</dbReference>
<dbReference type="GO" id="GO:0005737">
    <property type="term" value="C:cytoplasm"/>
    <property type="evidence" value="ECO:0007669"/>
    <property type="project" value="TreeGrafter"/>
</dbReference>
<dbReference type="GO" id="GO:0000166">
    <property type="term" value="F:nucleotide binding"/>
    <property type="evidence" value="ECO:0007669"/>
    <property type="project" value="UniProtKB-KW"/>
</dbReference>
<dbReference type="Gene3D" id="3.40.50.300">
    <property type="entry name" value="P-loop containing nucleotide triphosphate hydrolases"/>
    <property type="match status" value="1"/>
</dbReference>
<keyword evidence="1" id="KW-0547">Nucleotide-binding</keyword>
<dbReference type="GO" id="GO:0016787">
    <property type="term" value="F:hydrolase activity"/>
    <property type="evidence" value="ECO:0007669"/>
    <property type="project" value="UniProtKB-KW"/>
</dbReference>
<comment type="function">
    <text evidence="5">Zinc chaperone that directly transfers zinc cofactor to target proteins, thereby activating them. Zinc is transferred from the CXCC motif in the GTPase domain to the zinc binding site in target proteins in a process requiring GTP hydrolysis.</text>
</comment>
<keyword evidence="2" id="KW-0378">Hydrolase</keyword>
<dbReference type="InterPro" id="IPR011629">
    <property type="entry name" value="CobW-like_C"/>
</dbReference>
<comment type="similarity">
    <text evidence="4">Belongs to the SIMIBI class G3E GTPase family. ZNG1 subfamily.</text>
</comment>
<dbReference type="SMART" id="SM00833">
    <property type="entry name" value="CobW_C"/>
    <property type="match status" value="1"/>
</dbReference>
<gene>
    <name evidence="9" type="ORF">AWB80_04610</name>
</gene>
<proteinExistence type="inferred from homology"/>
<dbReference type="PANTHER" id="PTHR13748">
    <property type="entry name" value="COBW-RELATED"/>
    <property type="match status" value="1"/>
</dbReference>
<evidence type="ECO:0000256" key="4">
    <source>
        <dbReference type="ARBA" id="ARBA00034320"/>
    </source>
</evidence>
<dbReference type="InterPro" id="IPR003495">
    <property type="entry name" value="CobW/HypB/UreG_nucleotide-bd"/>
</dbReference>
<feature type="domain" description="CobW C-terminal" evidence="8">
    <location>
        <begin position="219"/>
        <end position="302"/>
    </location>
</feature>
<dbReference type="SUPFAM" id="SSF52540">
    <property type="entry name" value="P-loop containing nucleoside triphosphate hydrolases"/>
    <property type="match status" value="1"/>
</dbReference>
<evidence type="ECO:0000256" key="7">
    <source>
        <dbReference type="SAM" id="MobiDB-lite"/>
    </source>
</evidence>
<sequence length="322" mass="34959">MMKPIPLAVIGGYLGAGKTTMINALLTNTDGRRVTVLVNDFGSINIDATLIRERSDDVIGLENGCVCCSIGGKLMETLIEISARDARPDLLVIEASGVSDPVRIAQVGMLDRAFRLQGIVVAVDAECIEATLANAYIGDVARRQIEGATCIVLTKTDLLGIEESRAARARVMDIAHTRIVFEGCHGNVPNALFFNDDASLGERIAVQSLGYSNRLPAELRSFTFQSDQRFDRIALKAACASFSDRLLRAKGFVRLLDGSCVEIHVVGKRWHITPCRDVEQTRIVFIGLFEPDDIACALSAASAPRTNPSREPGEQGHIRRHG</sequence>
<feature type="compositionally biased region" description="Basic and acidic residues" evidence="7">
    <location>
        <begin position="311"/>
        <end position="322"/>
    </location>
</feature>
<dbReference type="STRING" id="1777141.AWB80_04610"/>
<dbReference type="InterPro" id="IPR051316">
    <property type="entry name" value="Zinc-reg_GTPase_activator"/>
</dbReference>
<dbReference type="AlphaFoldDB" id="A0A158C4S1"/>
<reference evidence="9" key="1">
    <citation type="submission" date="2016-01" db="EMBL/GenBank/DDBJ databases">
        <authorList>
            <person name="Peeters C."/>
        </authorList>
    </citation>
    <scope>NUCLEOTIDE SEQUENCE [LARGE SCALE GENOMIC DNA]</scope>
    <source>
        <strain evidence="9">LMG 29323</strain>
    </source>
</reference>
<keyword evidence="3" id="KW-0143">Chaperone</keyword>
<dbReference type="PANTHER" id="PTHR13748:SF62">
    <property type="entry name" value="COBW DOMAIN-CONTAINING PROTEIN"/>
    <property type="match status" value="1"/>
</dbReference>
<comment type="caution">
    <text evidence="9">The sequence shown here is derived from an EMBL/GenBank/DDBJ whole genome shotgun (WGS) entry which is preliminary data.</text>
</comment>
<dbReference type="CDD" id="cd03112">
    <property type="entry name" value="CobW-like"/>
    <property type="match status" value="1"/>
</dbReference>